<dbReference type="InterPro" id="IPR008271">
    <property type="entry name" value="Ser/Thr_kinase_AS"/>
</dbReference>
<proteinExistence type="predicted"/>
<organism evidence="7 8">
    <name type="scientific">Effrenium voratum</name>
    <dbReference type="NCBI Taxonomy" id="2562239"/>
    <lineage>
        <taxon>Eukaryota</taxon>
        <taxon>Sar</taxon>
        <taxon>Alveolata</taxon>
        <taxon>Dinophyceae</taxon>
        <taxon>Suessiales</taxon>
        <taxon>Symbiodiniaceae</taxon>
        <taxon>Effrenium</taxon>
    </lineage>
</organism>
<keyword evidence="4" id="KW-0418">Kinase</keyword>
<dbReference type="PIRSF" id="PIRSF000654">
    <property type="entry name" value="Integrin-linked_kinase"/>
    <property type="match status" value="1"/>
</dbReference>
<keyword evidence="2" id="KW-0808">Transferase</keyword>
<dbReference type="SUPFAM" id="SSF56112">
    <property type="entry name" value="Protein kinase-like (PK-like)"/>
    <property type="match status" value="1"/>
</dbReference>
<dbReference type="Proteomes" id="UP001178507">
    <property type="component" value="Unassembled WGS sequence"/>
</dbReference>
<dbReference type="GO" id="GO:0004674">
    <property type="term" value="F:protein serine/threonine kinase activity"/>
    <property type="evidence" value="ECO:0007669"/>
    <property type="project" value="UniProtKB-KW"/>
</dbReference>
<dbReference type="PANTHER" id="PTHR11584">
    <property type="entry name" value="SERINE/THREONINE PROTEIN KINASE"/>
    <property type="match status" value="1"/>
</dbReference>
<dbReference type="SMART" id="SM00220">
    <property type="entry name" value="S_TKc"/>
    <property type="match status" value="1"/>
</dbReference>
<sequence length="255" mass="28742">MAIQPVPMFETPSRSSRQVPINSLDRRDAQFKEALENEVNIMKALQHPHIVAYLGHDYMDECLFLYLEHLPGGSITQALNEFGPFDESLMASYARQALEGLEYLHTCEPAVIHRDIKGSNILIGDGDTVKLADFGCSKRTDETLTHTMRGSIPWMAPEVLAHARYGRAADLWSFGCVVIEMGTANIPWGRFEHHMAALVKIGLSQETPPLPEQVSLQCKDFISSCVRRNPDERLTATELLHHEWLAMVMDAWEDP</sequence>
<dbReference type="InterPro" id="IPR000719">
    <property type="entry name" value="Prot_kinase_dom"/>
</dbReference>
<dbReference type="PANTHER" id="PTHR11584:SF369">
    <property type="entry name" value="MITOGEN-ACTIVATED PROTEIN KINASE KINASE KINASE 19-RELATED"/>
    <property type="match status" value="1"/>
</dbReference>
<dbReference type="CDD" id="cd06606">
    <property type="entry name" value="STKc_MAPKKK"/>
    <property type="match status" value="1"/>
</dbReference>
<evidence type="ECO:0000259" key="6">
    <source>
        <dbReference type="PROSITE" id="PS50011"/>
    </source>
</evidence>
<evidence type="ECO:0000313" key="8">
    <source>
        <dbReference type="Proteomes" id="UP001178507"/>
    </source>
</evidence>
<evidence type="ECO:0000256" key="5">
    <source>
        <dbReference type="ARBA" id="ARBA00022840"/>
    </source>
</evidence>
<evidence type="ECO:0000256" key="4">
    <source>
        <dbReference type="ARBA" id="ARBA00022777"/>
    </source>
</evidence>
<dbReference type="PROSITE" id="PS00108">
    <property type="entry name" value="PROTEIN_KINASE_ST"/>
    <property type="match status" value="1"/>
</dbReference>
<accession>A0AA36N5E9</accession>
<dbReference type="PROSITE" id="PS50011">
    <property type="entry name" value="PROTEIN_KINASE_DOM"/>
    <property type="match status" value="1"/>
</dbReference>
<name>A0AA36N5E9_9DINO</name>
<evidence type="ECO:0000256" key="2">
    <source>
        <dbReference type="ARBA" id="ARBA00022679"/>
    </source>
</evidence>
<dbReference type="EMBL" id="CAUJNA010003334">
    <property type="protein sequence ID" value="CAJ1399395.1"/>
    <property type="molecule type" value="Genomic_DNA"/>
</dbReference>
<reference evidence="7" key="1">
    <citation type="submission" date="2023-08" db="EMBL/GenBank/DDBJ databases">
        <authorList>
            <person name="Chen Y."/>
            <person name="Shah S."/>
            <person name="Dougan E. K."/>
            <person name="Thang M."/>
            <person name="Chan C."/>
        </authorList>
    </citation>
    <scope>NUCLEOTIDE SEQUENCE</scope>
</reference>
<keyword evidence="5" id="KW-0067">ATP-binding</keyword>
<gene>
    <name evidence="7" type="ORF">EVOR1521_LOCUS22932</name>
</gene>
<dbReference type="GO" id="GO:0005524">
    <property type="term" value="F:ATP binding"/>
    <property type="evidence" value="ECO:0007669"/>
    <property type="project" value="UniProtKB-KW"/>
</dbReference>
<comment type="caution">
    <text evidence="7">The sequence shown here is derived from an EMBL/GenBank/DDBJ whole genome shotgun (WGS) entry which is preliminary data.</text>
</comment>
<dbReference type="InterPro" id="IPR011009">
    <property type="entry name" value="Kinase-like_dom_sf"/>
</dbReference>
<keyword evidence="8" id="KW-1185">Reference proteome</keyword>
<keyword evidence="3" id="KW-0547">Nucleotide-binding</keyword>
<dbReference type="AlphaFoldDB" id="A0AA36N5E9"/>
<keyword evidence="1" id="KW-0723">Serine/threonine-protein kinase</keyword>
<evidence type="ECO:0000313" key="7">
    <source>
        <dbReference type="EMBL" id="CAJ1399395.1"/>
    </source>
</evidence>
<protein>
    <recommendedName>
        <fullName evidence="6">Protein kinase domain-containing protein</fullName>
    </recommendedName>
</protein>
<evidence type="ECO:0000256" key="1">
    <source>
        <dbReference type="ARBA" id="ARBA00022527"/>
    </source>
</evidence>
<evidence type="ECO:0000256" key="3">
    <source>
        <dbReference type="ARBA" id="ARBA00022741"/>
    </source>
</evidence>
<dbReference type="Pfam" id="PF00069">
    <property type="entry name" value="Pkinase"/>
    <property type="match status" value="1"/>
</dbReference>
<dbReference type="Gene3D" id="1.10.510.10">
    <property type="entry name" value="Transferase(Phosphotransferase) domain 1"/>
    <property type="match status" value="1"/>
</dbReference>
<feature type="domain" description="Protein kinase" evidence="6">
    <location>
        <begin position="1"/>
        <end position="245"/>
    </location>
</feature>